<dbReference type="Proteomes" id="UP001519311">
    <property type="component" value="Unassembled WGS sequence"/>
</dbReference>
<protein>
    <submittedName>
        <fullName evidence="1">Uncharacterized protein</fullName>
    </submittedName>
</protein>
<evidence type="ECO:0000313" key="2">
    <source>
        <dbReference type="Proteomes" id="UP001519311"/>
    </source>
</evidence>
<organism evidence="1 2">
    <name type="scientific">Streptomyces clavifer</name>
    <dbReference type="NCBI Taxonomy" id="68188"/>
    <lineage>
        <taxon>Bacteria</taxon>
        <taxon>Bacillati</taxon>
        <taxon>Actinomycetota</taxon>
        <taxon>Actinomycetes</taxon>
        <taxon>Kitasatosporales</taxon>
        <taxon>Streptomycetaceae</taxon>
        <taxon>Streptomyces</taxon>
    </lineage>
</organism>
<name>A0ABS4VGJ3_9ACTN</name>
<proteinExistence type="predicted"/>
<sequence>MLWRTRIRVGTSRTGHPAALRVATVAVFAGSGYGLGGARIRRMGAQCNPGVMLSLRAYADGYPELHGS</sequence>
<reference evidence="1 2" key="1">
    <citation type="submission" date="2021-03" db="EMBL/GenBank/DDBJ databases">
        <title>Sequencing the genomes of 1000 actinobacteria strains.</title>
        <authorList>
            <person name="Klenk H.-P."/>
        </authorList>
    </citation>
    <scope>NUCLEOTIDE SEQUENCE [LARGE SCALE GENOMIC DNA]</scope>
    <source>
        <strain evidence="1 2">DSM 40843</strain>
    </source>
</reference>
<accession>A0ABS4VGJ3</accession>
<dbReference type="EMBL" id="JAGINS010000001">
    <property type="protein sequence ID" value="MBP2363036.1"/>
    <property type="molecule type" value="Genomic_DNA"/>
</dbReference>
<comment type="caution">
    <text evidence="1">The sequence shown here is derived from an EMBL/GenBank/DDBJ whole genome shotgun (WGS) entry which is preliminary data.</text>
</comment>
<keyword evidence="2" id="KW-1185">Reference proteome</keyword>
<gene>
    <name evidence="1" type="ORF">JOF59_005436</name>
</gene>
<evidence type="ECO:0000313" key="1">
    <source>
        <dbReference type="EMBL" id="MBP2363036.1"/>
    </source>
</evidence>